<dbReference type="Pfam" id="PF02785">
    <property type="entry name" value="Biotin_carb_C"/>
    <property type="match status" value="1"/>
</dbReference>
<dbReference type="NCBIfam" id="NF006367">
    <property type="entry name" value="PRK08591.1"/>
    <property type="match status" value="1"/>
</dbReference>
<name>A0ABX2TM39_9PROT</name>
<accession>A0ABX2TM39</accession>
<evidence type="ECO:0000256" key="7">
    <source>
        <dbReference type="PROSITE-ProRule" id="PRU00409"/>
    </source>
</evidence>
<keyword evidence="4 7" id="KW-0547">Nucleotide-binding</keyword>
<dbReference type="PROSITE" id="PS00866">
    <property type="entry name" value="CPSASE_1"/>
    <property type="match status" value="1"/>
</dbReference>
<comment type="catalytic activity">
    <reaction evidence="6">
        <text>N(6)-biotinyl-L-lysyl-[protein] + hydrogencarbonate + ATP = N(6)-carboxybiotinyl-L-lysyl-[protein] + ADP + phosphate + H(+)</text>
        <dbReference type="Rhea" id="RHEA:13501"/>
        <dbReference type="Rhea" id="RHEA-COMP:10505"/>
        <dbReference type="Rhea" id="RHEA-COMP:10506"/>
        <dbReference type="ChEBI" id="CHEBI:15378"/>
        <dbReference type="ChEBI" id="CHEBI:17544"/>
        <dbReference type="ChEBI" id="CHEBI:30616"/>
        <dbReference type="ChEBI" id="CHEBI:43474"/>
        <dbReference type="ChEBI" id="CHEBI:83144"/>
        <dbReference type="ChEBI" id="CHEBI:83145"/>
        <dbReference type="ChEBI" id="CHEBI:456216"/>
        <dbReference type="EC" id="6.3.4.14"/>
    </reaction>
</comment>
<dbReference type="InterPro" id="IPR005481">
    <property type="entry name" value="BC-like_N"/>
</dbReference>
<evidence type="ECO:0000256" key="4">
    <source>
        <dbReference type="ARBA" id="ARBA00022741"/>
    </source>
</evidence>
<dbReference type="SMART" id="SM00878">
    <property type="entry name" value="Biotin_carb_C"/>
    <property type="match status" value="1"/>
</dbReference>
<dbReference type="InterPro" id="IPR005482">
    <property type="entry name" value="Biotin_COase_C"/>
</dbReference>
<keyword evidence="3" id="KW-0436">Ligase</keyword>
<dbReference type="PROSITE" id="PS50979">
    <property type="entry name" value="BC"/>
    <property type="match status" value="1"/>
</dbReference>
<evidence type="ECO:0000256" key="3">
    <source>
        <dbReference type="ARBA" id="ARBA00022598"/>
    </source>
</evidence>
<sequence length="454" mass="49212">MKRVLIANRGEIALRAVRACRKLGLETVAVYSTADDGAAHTWAADHAVRIGPPPPRDSYLKAETLVEVAKRTGCDALYPGYGFLSEKPQMPALCAGNGLTFVGPSSEIIALMGDKVAARQAALRHGIPVVPGSELGGTDAAAAEALAAGIGYPLLLKAAAGGGGRGMRVVDEPSQFRDRFRQAAAEAESAFGRGDLYIERFFRRVRHIEVQVFGDGHGGAIHLWERDCSVQRRHQKLVEEAPSPVLDPTTRKRIAEAALTLVRGIGYVNAGTIEFIYDLDHKGGADGGFYFIEMNTRIQVEHPVTEALFGVDLVAEQFRVAAGERLSIAQPAMPTAGAALEFRINAEDPERDFAPCPGRITAWRPPVGPGIRFDSHAHRGFEVSPFYDSMIGKLIVSGRDRAEAVERARLALSGFRVEGIATTIPFMRGLLDEPDFLNGTLHTRWIDDRARART</sequence>
<organism evidence="10 11">
    <name type="scientific">Azospirillum oleiclasticum</name>
    <dbReference type="NCBI Taxonomy" id="2735135"/>
    <lineage>
        <taxon>Bacteria</taxon>
        <taxon>Pseudomonadati</taxon>
        <taxon>Pseudomonadota</taxon>
        <taxon>Alphaproteobacteria</taxon>
        <taxon>Rhodospirillales</taxon>
        <taxon>Azospirillaceae</taxon>
        <taxon>Azospirillum</taxon>
    </lineage>
</organism>
<proteinExistence type="predicted"/>
<evidence type="ECO:0000313" key="10">
    <source>
        <dbReference type="EMBL" id="NYZ24258.1"/>
    </source>
</evidence>
<evidence type="ECO:0000256" key="1">
    <source>
        <dbReference type="ARBA" id="ARBA00003761"/>
    </source>
</evidence>
<dbReference type="SUPFAM" id="SSF51246">
    <property type="entry name" value="Rudiment single hybrid motif"/>
    <property type="match status" value="1"/>
</dbReference>
<reference evidence="10 11" key="1">
    <citation type="submission" date="2020-05" db="EMBL/GenBank/DDBJ databases">
        <title>Azospirillum oleiclasticum sp. nov, a nitrogen-fixing and heavy crude oil-emulsifying bacterium isolated from the crude oil of Yumen Oilfield.</title>
        <authorList>
            <person name="Wu D."/>
            <person name="Cai M."/>
            <person name="Zhang X."/>
        </authorList>
    </citation>
    <scope>NUCLEOTIDE SEQUENCE [LARGE SCALE GENOMIC DNA]</scope>
    <source>
        <strain evidence="10 11">ROY-1-1-2</strain>
    </source>
</reference>
<dbReference type="Proteomes" id="UP000584642">
    <property type="component" value="Unassembled WGS sequence"/>
</dbReference>
<dbReference type="PROSITE" id="PS00867">
    <property type="entry name" value="CPSASE_2"/>
    <property type="match status" value="1"/>
</dbReference>
<dbReference type="RefSeq" id="WP_180286032.1">
    <property type="nucleotide sequence ID" value="NZ_JABFDB010000038.1"/>
</dbReference>
<comment type="caution">
    <text evidence="10">The sequence shown here is derived from an EMBL/GenBank/DDBJ whole genome shotgun (WGS) entry which is preliminary data.</text>
</comment>
<feature type="domain" description="Biotin carboxylation" evidence="9">
    <location>
        <begin position="1"/>
        <end position="451"/>
    </location>
</feature>
<comment type="function">
    <text evidence="1">This protein is a component of the acetyl coenzyme A carboxylase complex; first, biotin carboxylase catalyzes the carboxylation of the carrier protein and then the transcarboxylase transfers the carboxyl group to form malonyl-CoA.</text>
</comment>
<dbReference type="InterPro" id="IPR011761">
    <property type="entry name" value="ATP-grasp"/>
</dbReference>
<dbReference type="InterPro" id="IPR011054">
    <property type="entry name" value="Rudment_hybrid_motif"/>
</dbReference>
<dbReference type="InterPro" id="IPR016185">
    <property type="entry name" value="PreATP-grasp_dom_sf"/>
</dbReference>
<dbReference type="PANTHER" id="PTHR48095:SF2">
    <property type="entry name" value="BIOTIN CARBOXYLASE, CHLOROPLASTIC"/>
    <property type="match status" value="1"/>
</dbReference>
<keyword evidence="11" id="KW-1185">Reference proteome</keyword>
<evidence type="ECO:0000259" key="8">
    <source>
        <dbReference type="PROSITE" id="PS50975"/>
    </source>
</evidence>
<gene>
    <name evidence="10" type="ORF">HND93_31515</name>
</gene>
<evidence type="ECO:0000256" key="6">
    <source>
        <dbReference type="ARBA" id="ARBA00048600"/>
    </source>
</evidence>
<protein>
    <recommendedName>
        <fullName evidence="2">biotin carboxylase</fullName>
        <ecNumber evidence="2">6.3.4.14</ecNumber>
    </recommendedName>
</protein>
<dbReference type="SUPFAM" id="SSF56059">
    <property type="entry name" value="Glutathione synthetase ATP-binding domain-like"/>
    <property type="match status" value="1"/>
</dbReference>
<dbReference type="InterPro" id="IPR051602">
    <property type="entry name" value="ACC_Biotin_Carboxylase"/>
</dbReference>
<dbReference type="EC" id="6.3.4.14" evidence="2"/>
<dbReference type="Pfam" id="PF02786">
    <property type="entry name" value="CPSase_L_D2"/>
    <property type="match status" value="1"/>
</dbReference>
<dbReference type="EMBL" id="JABFDB010000038">
    <property type="protein sequence ID" value="NYZ24258.1"/>
    <property type="molecule type" value="Genomic_DNA"/>
</dbReference>
<evidence type="ECO:0000256" key="2">
    <source>
        <dbReference type="ARBA" id="ARBA00013263"/>
    </source>
</evidence>
<dbReference type="InterPro" id="IPR005479">
    <property type="entry name" value="CPAse_ATP-bd"/>
</dbReference>
<feature type="domain" description="ATP-grasp" evidence="8">
    <location>
        <begin position="119"/>
        <end position="322"/>
    </location>
</feature>
<keyword evidence="5 7" id="KW-0067">ATP-binding</keyword>
<evidence type="ECO:0000259" key="9">
    <source>
        <dbReference type="PROSITE" id="PS50979"/>
    </source>
</evidence>
<dbReference type="Gene3D" id="3.30.470.20">
    <property type="entry name" value="ATP-grasp fold, B domain"/>
    <property type="match status" value="1"/>
</dbReference>
<evidence type="ECO:0000256" key="5">
    <source>
        <dbReference type="ARBA" id="ARBA00022840"/>
    </source>
</evidence>
<dbReference type="PROSITE" id="PS50975">
    <property type="entry name" value="ATP_GRASP"/>
    <property type="match status" value="1"/>
</dbReference>
<dbReference type="InterPro" id="IPR011764">
    <property type="entry name" value="Biotin_carboxylation_dom"/>
</dbReference>
<evidence type="ECO:0000313" key="11">
    <source>
        <dbReference type="Proteomes" id="UP000584642"/>
    </source>
</evidence>
<dbReference type="SUPFAM" id="SSF52440">
    <property type="entry name" value="PreATP-grasp domain"/>
    <property type="match status" value="1"/>
</dbReference>
<dbReference type="Pfam" id="PF00289">
    <property type="entry name" value="Biotin_carb_N"/>
    <property type="match status" value="1"/>
</dbReference>
<dbReference type="PANTHER" id="PTHR48095">
    <property type="entry name" value="PYRUVATE CARBOXYLASE SUBUNIT A"/>
    <property type="match status" value="1"/>
</dbReference>